<protein>
    <submittedName>
        <fullName evidence="1">Uncharacterized protein</fullName>
    </submittedName>
</protein>
<gene>
    <name evidence="1" type="ORF">L6452_36952</name>
</gene>
<proteinExistence type="predicted"/>
<name>A0ACB8Y2C4_ARCLA</name>
<accession>A0ACB8Y2C4</accession>
<comment type="caution">
    <text evidence="1">The sequence shown here is derived from an EMBL/GenBank/DDBJ whole genome shotgun (WGS) entry which is preliminary data.</text>
</comment>
<dbReference type="EMBL" id="CM042060">
    <property type="protein sequence ID" value="KAI3677686.1"/>
    <property type="molecule type" value="Genomic_DNA"/>
</dbReference>
<keyword evidence="2" id="KW-1185">Reference proteome</keyword>
<evidence type="ECO:0000313" key="2">
    <source>
        <dbReference type="Proteomes" id="UP001055879"/>
    </source>
</evidence>
<evidence type="ECO:0000313" key="1">
    <source>
        <dbReference type="EMBL" id="KAI3677686.1"/>
    </source>
</evidence>
<reference evidence="2" key="1">
    <citation type="journal article" date="2022" name="Mol. Ecol. Resour.">
        <title>The genomes of chicory, endive, great burdock and yacon provide insights into Asteraceae palaeo-polyploidization history and plant inulin production.</title>
        <authorList>
            <person name="Fan W."/>
            <person name="Wang S."/>
            <person name="Wang H."/>
            <person name="Wang A."/>
            <person name="Jiang F."/>
            <person name="Liu H."/>
            <person name="Zhao H."/>
            <person name="Xu D."/>
            <person name="Zhang Y."/>
        </authorList>
    </citation>
    <scope>NUCLEOTIDE SEQUENCE [LARGE SCALE GENOMIC DNA]</scope>
    <source>
        <strain evidence="2">cv. Niubang</strain>
    </source>
</reference>
<sequence length="265" mass="29123">MFDISGTPPPKYTSLISPYKPEQRLAQPLTFLLGPNLGTVDAHVKKLPGKVDTLSTSLNETTSAVNQAGEELKILTAASTSQITTLQEKIVKVKEDLAVNHQKTQLFQRRLGSISTEVQGLSSNIDSCTAILQQVLTKLNAPAPVPTPSFTENDRTSLNIAVEFIHQATSDIPVIEGRLEFLEAEHLKKKNTAAAKVQTEEPPSHVEGEKVADQAPPSSALAHILNEEEEEEEEEEDDEDLDLHDQEKDLPVDDDEDDDEEEQSL</sequence>
<reference evidence="1 2" key="2">
    <citation type="journal article" date="2022" name="Mol. Ecol. Resour.">
        <title>The genomes of chicory, endive, great burdock and yacon provide insights into Asteraceae paleo-polyploidization history and plant inulin production.</title>
        <authorList>
            <person name="Fan W."/>
            <person name="Wang S."/>
            <person name="Wang H."/>
            <person name="Wang A."/>
            <person name="Jiang F."/>
            <person name="Liu H."/>
            <person name="Zhao H."/>
            <person name="Xu D."/>
            <person name="Zhang Y."/>
        </authorList>
    </citation>
    <scope>NUCLEOTIDE SEQUENCE [LARGE SCALE GENOMIC DNA]</scope>
    <source>
        <strain evidence="2">cv. Niubang</strain>
    </source>
</reference>
<organism evidence="1 2">
    <name type="scientific">Arctium lappa</name>
    <name type="common">Greater burdock</name>
    <name type="synonym">Lappa major</name>
    <dbReference type="NCBI Taxonomy" id="4217"/>
    <lineage>
        <taxon>Eukaryota</taxon>
        <taxon>Viridiplantae</taxon>
        <taxon>Streptophyta</taxon>
        <taxon>Embryophyta</taxon>
        <taxon>Tracheophyta</taxon>
        <taxon>Spermatophyta</taxon>
        <taxon>Magnoliopsida</taxon>
        <taxon>eudicotyledons</taxon>
        <taxon>Gunneridae</taxon>
        <taxon>Pentapetalae</taxon>
        <taxon>asterids</taxon>
        <taxon>campanulids</taxon>
        <taxon>Asterales</taxon>
        <taxon>Asteraceae</taxon>
        <taxon>Carduoideae</taxon>
        <taxon>Cardueae</taxon>
        <taxon>Arctiinae</taxon>
        <taxon>Arctium</taxon>
    </lineage>
</organism>
<dbReference type="Proteomes" id="UP001055879">
    <property type="component" value="Linkage Group LG14"/>
</dbReference>